<feature type="transmembrane region" description="Helical" evidence="2">
    <location>
        <begin position="183"/>
        <end position="208"/>
    </location>
</feature>
<organism evidence="3 4">
    <name type="scientific">Pristionchus entomophagus</name>
    <dbReference type="NCBI Taxonomy" id="358040"/>
    <lineage>
        <taxon>Eukaryota</taxon>
        <taxon>Metazoa</taxon>
        <taxon>Ecdysozoa</taxon>
        <taxon>Nematoda</taxon>
        <taxon>Chromadorea</taxon>
        <taxon>Rhabditida</taxon>
        <taxon>Rhabditina</taxon>
        <taxon>Diplogasteromorpha</taxon>
        <taxon>Diplogasteroidea</taxon>
        <taxon>Neodiplogasteridae</taxon>
        <taxon>Pristionchus</taxon>
    </lineage>
</organism>
<feature type="compositionally biased region" description="Low complexity" evidence="1">
    <location>
        <begin position="274"/>
        <end position="284"/>
    </location>
</feature>
<feature type="transmembrane region" description="Helical" evidence="2">
    <location>
        <begin position="37"/>
        <end position="56"/>
    </location>
</feature>
<keyword evidence="2" id="KW-0472">Membrane</keyword>
<dbReference type="PANTHER" id="PTHR36694">
    <property type="entry name" value="PASIFLORA 1, ISOFORM A-RELATED"/>
    <property type="match status" value="1"/>
</dbReference>
<evidence type="ECO:0000256" key="1">
    <source>
        <dbReference type="SAM" id="MobiDB-lite"/>
    </source>
</evidence>
<dbReference type="PANTHER" id="PTHR36694:SF5">
    <property type="entry name" value="PROTEIN CBG13296"/>
    <property type="match status" value="1"/>
</dbReference>
<feature type="non-terminal residue" evidence="3">
    <location>
        <position position="1"/>
    </location>
</feature>
<dbReference type="Proteomes" id="UP001432027">
    <property type="component" value="Unassembled WGS sequence"/>
</dbReference>
<evidence type="ECO:0000256" key="2">
    <source>
        <dbReference type="SAM" id="Phobius"/>
    </source>
</evidence>
<reference evidence="3" key="1">
    <citation type="submission" date="2023-10" db="EMBL/GenBank/DDBJ databases">
        <title>Genome assembly of Pristionchus species.</title>
        <authorList>
            <person name="Yoshida K."/>
            <person name="Sommer R.J."/>
        </authorList>
    </citation>
    <scope>NUCLEOTIDE SEQUENCE</scope>
    <source>
        <strain evidence="3">RS0144</strain>
    </source>
</reference>
<comment type="caution">
    <text evidence="3">The sequence shown here is derived from an EMBL/GenBank/DDBJ whole genome shotgun (WGS) entry which is preliminary data.</text>
</comment>
<accession>A0AAV5T4B6</accession>
<evidence type="ECO:0000313" key="4">
    <source>
        <dbReference type="Proteomes" id="UP001432027"/>
    </source>
</evidence>
<name>A0AAV5T4B6_9BILA</name>
<proteinExistence type="predicted"/>
<keyword evidence="4" id="KW-1185">Reference proteome</keyword>
<feature type="region of interest" description="Disordered" evidence="1">
    <location>
        <begin position="257"/>
        <end position="284"/>
    </location>
</feature>
<keyword evidence="2" id="KW-1133">Transmembrane helix</keyword>
<protein>
    <submittedName>
        <fullName evidence="3">Uncharacterized protein</fullName>
    </submittedName>
</protein>
<keyword evidence="2" id="KW-0812">Transmembrane</keyword>
<sequence length="284" mass="31687">EREGRSRTCTISIDMAKVEVQIRNCCCCGLSMGATSIALYCLAIFTLLTILAAVGLNDTASHGDSSHYNSCELEAQGKINADNRKLVFSGGQTTVVVEDSTSYHCSFGLYTEELKYTSAPRYLHLIIDIVIYICVILASLLVLVGVCTYNYWLLIPWLAIMGVEIIRGLISCFFMFWYSHGNLARLAAAIFFTGVQVLHMSLWVLMLAKFQRMYNIKNGNYVDRSYDQRVYPGGTAASTYAYSPDLRRADFYPPEAHHPQAPGGTMAPPPPPGSYYADPRYPRY</sequence>
<evidence type="ECO:0000313" key="3">
    <source>
        <dbReference type="EMBL" id="GMS90109.1"/>
    </source>
</evidence>
<dbReference type="AlphaFoldDB" id="A0AAV5T4B6"/>
<gene>
    <name evidence="3" type="ORF">PENTCL1PPCAC_12284</name>
</gene>
<feature type="transmembrane region" description="Helical" evidence="2">
    <location>
        <begin position="122"/>
        <end position="144"/>
    </location>
</feature>
<feature type="transmembrane region" description="Helical" evidence="2">
    <location>
        <begin position="151"/>
        <end position="177"/>
    </location>
</feature>
<dbReference type="EMBL" id="BTSX01000003">
    <property type="protein sequence ID" value="GMS90109.1"/>
    <property type="molecule type" value="Genomic_DNA"/>
</dbReference>